<dbReference type="EMBL" id="GBRH01175168">
    <property type="protein sequence ID" value="JAE22728.1"/>
    <property type="molecule type" value="Transcribed_RNA"/>
</dbReference>
<accession>A0A0A9GPX9</accession>
<reference evidence="1" key="1">
    <citation type="submission" date="2014-09" db="EMBL/GenBank/DDBJ databases">
        <authorList>
            <person name="Magalhaes I.L.F."/>
            <person name="Oliveira U."/>
            <person name="Santos F.R."/>
            <person name="Vidigal T.H.D.A."/>
            <person name="Brescovit A.D."/>
            <person name="Santos A.J."/>
        </authorList>
    </citation>
    <scope>NUCLEOTIDE SEQUENCE</scope>
    <source>
        <tissue evidence="1">Shoot tissue taken approximately 20 cm above the soil surface</tissue>
    </source>
</reference>
<dbReference type="AlphaFoldDB" id="A0A0A9GPX9"/>
<organism evidence="1">
    <name type="scientific">Arundo donax</name>
    <name type="common">Giant reed</name>
    <name type="synonym">Donax arundinaceus</name>
    <dbReference type="NCBI Taxonomy" id="35708"/>
    <lineage>
        <taxon>Eukaryota</taxon>
        <taxon>Viridiplantae</taxon>
        <taxon>Streptophyta</taxon>
        <taxon>Embryophyta</taxon>
        <taxon>Tracheophyta</taxon>
        <taxon>Spermatophyta</taxon>
        <taxon>Magnoliopsida</taxon>
        <taxon>Liliopsida</taxon>
        <taxon>Poales</taxon>
        <taxon>Poaceae</taxon>
        <taxon>PACMAD clade</taxon>
        <taxon>Arundinoideae</taxon>
        <taxon>Arundineae</taxon>
        <taxon>Arundo</taxon>
    </lineage>
</organism>
<evidence type="ECO:0000313" key="1">
    <source>
        <dbReference type="EMBL" id="JAE22728.1"/>
    </source>
</evidence>
<sequence>MPLKDCWALERFLYLLKESSETFSILVVMYSIYPPFYGPMTHHQCLKLSH</sequence>
<name>A0A0A9GPX9_ARUDO</name>
<protein>
    <submittedName>
        <fullName evidence="1">Uncharacterized protein</fullName>
    </submittedName>
</protein>
<reference evidence="1" key="2">
    <citation type="journal article" date="2015" name="Data Brief">
        <title>Shoot transcriptome of the giant reed, Arundo donax.</title>
        <authorList>
            <person name="Barrero R.A."/>
            <person name="Guerrero F.D."/>
            <person name="Moolhuijzen P."/>
            <person name="Goolsby J.A."/>
            <person name="Tidwell J."/>
            <person name="Bellgard S.E."/>
            <person name="Bellgard M.I."/>
        </authorList>
    </citation>
    <scope>NUCLEOTIDE SEQUENCE</scope>
    <source>
        <tissue evidence="1">Shoot tissue taken approximately 20 cm above the soil surface</tissue>
    </source>
</reference>
<proteinExistence type="predicted"/>